<proteinExistence type="predicted"/>
<accession>A0A8B6GUU0</accession>
<gene>
    <name evidence="1" type="ORF">MGAL_10B053346</name>
</gene>
<dbReference type="Proteomes" id="UP000596742">
    <property type="component" value="Unassembled WGS sequence"/>
</dbReference>
<sequence length="84" mass="9151">MCHVMRRSDLNGRITGNAAVDDHVANAICAQTDGAYMWRPNTEQEAKAVLIELNILNYVDPNSPCAVKLYAVAGDFLVLANCTL</sequence>
<dbReference type="EMBL" id="UYJE01009019">
    <property type="protein sequence ID" value="VDI69344.1"/>
    <property type="molecule type" value="Genomic_DNA"/>
</dbReference>
<comment type="caution">
    <text evidence="1">The sequence shown here is derived from an EMBL/GenBank/DDBJ whole genome shotgun (WGS) entry which is preliminary data.</text>
</comment>
<name>A0A8B6GUU0_MYTGA</name>
<dbReference type="AlphaFoldDB" id="A0A8B6GUU0"/>
<keyword evidence="2" id="KW-1185">Reference proteome</keyword>
<evidence type="ECO:0000313" key="1">
    <source>
        <dbReference type="EMBL" id="VDI69344.1"/>
    </source>
</evidence>
<organism evidence="1 2">
    <name type="scientific">Mytilus galloprovincialis</name>
    <name type="common">Mediterranean mussel</name>
    <dbReference type="NCBI Taxonomy" id="29158"/>
    <lineage>
        <taxon>Eukaryota</taxon>
        <taxon>Metazoa</taxon>
        <taxon>Spiralia</taxon>
        <taxon>Lophotrochozoa</taxon>
        <taxon>Mollusca</taxon>
        <taxon>Bivalvia</taxon>
        <taxon>Autobranchia</taxon>
        <taxon>Pteriomorphia</taxon>
        <taxon>Mytilida</taxon>
        <taxon>Mytiloidea</taxon>
        <taxon>Mytilidae</taxon>
        <taxon>Mytilinae</taxon>
        <taxon>Mytilus</taxon>
    </lineage>
</organism>
<reference evidence="1" key="1">
    <citation type="submission" date="2018-11" db="EMBL/GenBank/DDBJ databases">
        <authorList>
            <person name="Alioto T."/>
            <person name="Alioto T."/>
        </authorList>
    </citation>
    <scope>NUCLEOTIDE SEQUENCE</scope>
</reference>
<evidence type="ECO:0000313" key="2">
    <source>
        <dbReference type="Proteomes" id="UP000596742"/>
    </source>
</evidence>
<protein>
    <submittedName>
        <fullName evidence="1">Uncharacterized protein</fullName>
    </submittedName>
</protein>